<dbReference type="AlphaFoldDB" id="A0A4P9ZRK3"/>
<sequence>MHISVMKISFTTVILFSLAVVCGAASLPDPLTEQEDISDSDISSVDFDAFDDSWDTNDSLSKKRVYIDSPFDMRPMIPIEWLDNQNPNEGNVIPAENPEAQVNGGEIENDSREIPVVNN</sequence>
<proteinExistence type="predicted"/>
<evidence type="ECO:0000313" key="4">
    <source>
        <dbReference type="Proteomes" id="UP000268162"/>
    </source>
</evidence>
<feature type="chain" id="PRO_5020535256" evidence="2">
    <location>
        <begin position="25"/>
        <end position="119"/>
    </location>
</feature>
<accession>A0A4P9ZRK3</accession>
<evidence type="ECO:0000256" key="2">
    <source>
        <dbReference type="SAM" id="SignalP"/>
    </source>
</evidence>
<protein>
    <submittedName>
        <fullName evidence="3">Uncharacterized protein</fullName>
    </submittedName>
</protein>
<dbReference type="Proteomes" id="UP000268162">
    <property type="component" value="Unassembled WGS sequence"/>
</dbReference>
<evidence type="ECO:0000313" key="3">
    <source>
        <dbReference type="EMBL" id="RKP35798.1"/>
    </source>
</evidence>
<feature type="region of interest" description="Disordered" evidence="1">
    <location>
        <begin position="97"/>
        <end position="119"/>
    </location>
</feature>
<gene>
    <name evidence="3" type="ORF">BJ085DRAFT_28682</name>
</gene>
<feature type="signal peptide" evidence="2">
    <location>
        <begin position="1"/>
        <end position="24"/>
    </location>
</feature>
<keyword evidence="4" id="KW-1185">Reference proteome</keyword>
<reference evidence="4" key="1">
    <citation type="journal article" date="2018" name="Nat. Microbiol.">
        <title>Leveraging single-cell genomics to expand the fungal tree of life.</title>
        <authorList>
            <person name="Ahrendt S.R."/>
            <person name="Quandt C.A."/>
            <person name="Ciobanu D."/>
            <person name="Clum A."/>
            <person name="Salamov A."/>
            <person name="Andreopoulos B."/>
            <person name="Cheng J.F."/>
            <person name="Woyke T."/>
            <person name="Pelin A."/>
            <person name="Henrissat B."/>
            <person name="Reynolds N.K."/>
            <person name="Benny G.L."/>
            <person name="Smith M.E."/>
            <person name="James T.Y."/>
            <person name="Grigoriev I.V."/>
        </authorList>
    </citation>
    <scope>NUCLEOTIDE SEQUENCE [LARGE SCALE GENOMIC DNA]</scope>
    <source>
        <strain evidence="4">RSA 468</strain>
    </source>
</reference>
<evidence type="ECO:0000256" key="1">
    <source>
        <dbReference type="SAM" id="MobiDB-lite"/>
    </source>
</evidence>
<dbReference type="EMBL" id="ML002785">
    <property type="protein sequence ID" value="RKP35798.1"/>
    <property type="molecule type" value="Genomic_DNA"/>
</dbReference>
<organism evidence="3 4">
    <name type="scientific">Dimargaris cristalligena</name>
    <dbReference type="NCBI Taxonomy" id="215637"/>
    <lineage>
        <taxon>Eukaryota</taxon>
        <taxon>Fungi</taxon>
        <taxon>Fungi incertae sedis</taxon>
        <taxon>Zoopagomycota</taxon>
        <taxon>Kickxellomycotina</taxon>
        <taxon>Dimargaritomycetes</taxon>
        <taxon>Dimargaritales</taxon>
        <taxon>Dimargaritaceae</taxon>
        <taxon>Dimargaris</taxon>
    </lineage>
</organism>
<name>A0A4P9ZRK3_9FUNG</name>
<keyword evidence="2" id="KW-0732">Signal</keyword>